<name>A0A9W8GU96_9FUNG</name>
<evidence type="ECO:0000313" key="3">
    <source>
        <dbReference type="Proteomes" id="UP001140011"/>
    </source>
</evidence>
<protein>
    <submittedName>
        <fullName evidence="2">Uncharacterized protein</fullName>
    </submittedName>
</protein>
<comment type="caution">
    <text evidence="2">The sequence shown here is derived from an EMBL/GenBank/DDBJ whole genome shotgun (WGS) entry which is preliminary data.</text>
</comment>
<sequence length="131" mass="15362">ERENVAQETTQIRNLSVREEQLSFQSKSGQEKIDRLEKSRLTKREQAAAQLKQLQRERAEVSAKLEETGKRMSAQRVRFDELQADIKRERSAMDHVVNDMQTSYDALRQQTLEYQDSVIQSLEDLLARFYG</sequence>
<feature type="coiled-coil region" evidence="1">
    <location>
        <begin position="44"/>
        <end position="71"/>
    </location>
</feature>
<gene>
    <name evidence="2" type="ORF">GGI19_006371</name>
</gene>
<dbReference type="Proteomes" id="UP001140011">
    <property type="component" value="Unassembled WGS sequence"/>
</dbReference>
<feature type="non-terminal residue" evidence="2">
    <location>
        <position position="1"/>
    </location>
</feature>
<reference evidence="2" key="1">
    <citation type="submission" date="2022-07" db="EMBL/GenBank/DDBJ databases">
        <title>Phylogenomic reconstructions and comparative analyses of Kickxellomycotina fungi.</title>
        <authorList>
            <person name="Reynolds N.K."/>
            <person name="Stajich J.E."/>
            <person name="Barry K."/>
            <person name="Grigoriev I.V."/>
            <person name="Crous P."/>
            <person name="Smith M.E."/>
        </authorList>
    </citation>
    <scope>NUCLEOTIDE SEQUENCE</scope>
    <source>
        <strain evidence="2">BCRC 34297</strain>
    </source>
</reference>
<evidence type="ECO:0000256" key="1">
    <source>
        <dbReference type="SAM" id="Coils"/>
    </source>
</evidence>
<evidence type="ECO:0000313" key="2">
    <source>
        <dbReference type="EMBL" id="KAJ2747019.1"/>
    </source>
</evidence>
<keyword evidence="1" id="KW-0175">Coiled coil</keyword>
<dbReference type="OrthoDB" id="8194677at2759"/>
<accession>A0A9W8GU96</accession>
<proteinExistence type="predicted"/>
<keyword evidence="3" id="KW-1185">Reference proteome</keyword>
<dbReference type="EMBL" id="JANBUH010001315">
    <property type="protein sequence ID" value="KAJ2747019.1"/>
    <property type="molecule type" value="Genomic_DNA"/>
</dbReference>
<organism evidence="2 3">
    <name type="scientific">Coemansia pectinata</name>
    <dbReference type="NCBI Taxonomy" id="1052879"/>
    <lineage>
        <taxon>Eukaryota</taxon>
        <taxon>Fungi</taxon>
        <taxon>Fungi incertae sedis</taxon>
        <taxon>Zoopagomycota</taxon>
        <taxon>Kickxellomycotina</taxon>
        <taxon>Kickxellomycetes</taxon>
        <taxon>Kickxellales</taxon>
        <taxon>Kickxellaceae</taxon>
        <taxon>Coemansia</taxon>
    </lineage>
</organism>
<dbReference type="AlphaFoldDB" id="A0A9W8GU96"/>